<keyword evidence="16 22" id="KW-0472">Membrane</keyword>
<keyword evidence="17 20" id="KW-0804">Transcription</keyword>
<dbReference type="InterPro" id="IPR007120">
    <property type="entry name" value="DNA-dir_RNAP_su2_dom"/>
</dbReference>
<dbReference type="InterPro" id="IPR001757">
    <property type="entry name" value="P_typ_ATPase"/>
</dbReference>
<feature type="compositionally biased region" description="Basic and acidic residues" evidence="21">
    <location>
        <begin position="1192"/>
        <end position="1208"/>
    </location>
</feature>
<dbReference type="InterPro" id="IPR007644">
    <property type="entry name" value="RNA_pol_bsu_protrusion"/>
</dbReference>
<keyword evidence="13" id="KW-0460">Magnesium</keyword>
<dbReference type="GO" id="GO:0016887">
    <property type="term" value="F:ATP hydrolysis activity"/>
    <property type="evidence" value="ECO:0007669"/>
    <property type="project" value="InterPro"/>
</dbReference>
<dbReference type="GO" id="GO:0006351">
    <property type="term" value="P:DNA-templated transcription"/>
    <property type="evidence" value="ECO:0007669"/>
    <property type="project" value="InterPro"/>
</dbReference>
<keyword evidence="8 22" id="KW-0812">Transmembrane</keyword>
<dbReference type="SFLD" id="SFLDS00003">
    <property type="entry name" value="Haloacid_Dehalogenase"/>
    <property type="match status" value="1"/>
</dbReference>
<dbReference type="GO" id="GO:0000428">
    <property type="term" value="C:DNA-directed RNA polymerase complex"/>
    <property type="evidence" value="ECO:0007669"/>
    <property type="project" value="UniProtKB-KW"/>
</dbReference>
<keyword evidence="14" id="KW-1278">Translocase</keyword>
<dbReference type="Gene3D" id="3.90.1800.10">
    <property type="entry name" value="RNA polymerase alpha subunit dimerisation domain"/>
    <property type="match status" value="1"/>
</dbReference>
<evidence type="ECO:0000256" key="5">
    <source>
        <dbReference type="ARBA" id="ARBA00022478"/>
    </source>
</evidence>
<feature type="region of interest" description="Disordered" evidence="21">
    <location>
        <begin position="1"/>
        <end position="21"/>
    </location>
</feature>
<feature type="transmembrane region" description="Helical" evidence="22">
    <location>
        <begin position="2416"/>
        <end position="2438"/>
    </location>
</feature>
<feature type="domain" description="Cation-transporting P-type ATPase N-terminal" evidence="23">
    <location>
        <begin position="1789"/>
        <end position="1861"/>
    </location>
</feature>
<dbReference type="InterPro" id="IPR004014">
    <property type="entry name" value="ATPase_P-typ_cation-transptr_N"/>
</dbReference>
<dbReference type="Gene3D" id="3.90.1100.10">
    <property type="match status" value="1"/>
</dbReference>
<dbReference type="PRINTS" id="PR00120">
    <property type="entry name" value="HATPASE"/>
</dbReference>
<feature type="transmembrane region" description="Helical" evidence="22">
    <location>
        <begin position="2023"/>
        <end position="2045"/>
    </location>
</feature>
<feature type="compositionally biased region" description="Basic residues" evidence="21">
    <location>
        <begin position="1480"/>
        <end position="1490"/>
    </location>
</feature>
<dbReference type="Gene3D" id="2.70.150.10">
    <property type="entry name" value="Calcium-transporting ATPase, cytoplasmic transduction domain A"/>
    <property type="match status" value="1"/>
</dbReference>
<dbReference type="FunFam" id="2.40.270.10:FF:000006">
    <property type="entry name" value="DNA-directed RNA polymerase subunit beta"/>
    <property type="match status" value="1"/>
</dbReference>
<evidence type="ECO:0000259" key="23">
    <source>
        <dbReference type="SMART" id="SM00831"/>
    </source>
</evidence>
<keyword evidence="18" id="KW-0539">Nucleus</keyword>
<organism evidence="25 26">
    <name type="scientific">Adineta steineri</name>
    <dbReference type="NCBI Taxonomy" id="433720"/>
    <lineage>
        <taxon>Eukaryota</taxon>
        <taxon>Metazoa</taxon>
        <taxon>Spiralia</taxon>
        <taxon>Gnathifera</taxon>
        <taxon>Rotifera</taxon>
        <taxon>Eurotatoria</taxon>
        <taxon>Bdelloidea</taxon>
        <taxon>Adinetida</taxon>
        <taxon>Adinetidae</taxon>
        <taxon>Adineta</taxon>
    </lineage>
</organism>
<dbReference type="SFLD" id="SFLDG00002">
    <property type="entry name" value="C1.7:_P-type_atpase_like"/>
    <property type="match status" value="1"/>
</dbReference>
<keyword evidence="9 20" id="KW-0548">Nucleotidyltransferase</keyword>
<evidence type="ECO:0000256" key="6">
    <source>
        <dbReference type="ARBA" id="ARBA00022553"/>
    </source>
</evidence>
<dbReference type="NCBIfam" id="TIGR01494">
    <property type="entry name" value="ATPase_P-type"/>
    <property type="match status" value="2"/>
</dbReference>
<feature type="compositionally biased region" description="Basic and acidic residues" evidence="21">
    <location>
        <begin position="1705"/>
        <end position="1761"/>
    </location>
</feature>
<dbReference type="InterPro" id="IPR044492">
    <property type="entry name" value="P_typ_ATPase_HD_dom"/>
</dbReference>
<evidence type="ECO:0000256" key="14">
    <source>
        <dbReference type="ARBA" id="ARBA00022967"/>
    </source>
</evidence>
<feature type="compositionally biased region" description="Basic and acidic residues" evidence="21">
    <location>
        <begin position="1216"/>
        <end position="1238"/>
    </location>
</feature>
<dbReference type="GO" id="GO:0046872">
    <property type="term" value="F:metal ion binding"/>
    <property type="evidence" value="ECO:0007669"/>
    <property type="project" value="UniProtKB-KW"/>
</dbReference>
<feature type="compositionally biased region" description="Basic and acidic residues" evidence="21">
    <location>
        <begin position="1399"/>
        <end position="1408"/>
    </location>
</feature>
<dbReference type="SFLD" id="SFLDF00027">
    <property type="entry name" value="p-type_atpase"/>
    <property type="match status" value="1"/>
</dbReference>
<dbReference type="Pfam" id="PF06883">
    <property type="entry name" value="RNA_pol_Rpa2_4"/>
    <property type="match status" value="1"/>
</dbReference>
<dbReference type="GO" id="GO:0016020">
    <property type="term" value="C:membrane"/>
    <property type="evidence" value="ECO:0007669"/>
    <property type="project" value="UniProtKB-SubCell"/>
</dbReference>
<evidence type="ECO:0000256" key="2">
    <source>
        <dbReference type="ARBA" id="ARBA00004141"/>
    </source>
</evidence>
<evidence type="ECO:0000256" key="9">
    <source>
        <dbReference type="ARBA" id="ARBA00022695"/>
    </source>
</evidence>
<evidence type="ECO:0000256" key="3">
    <source>
        <dbReference type="ARBA" id="ARBA00006835"/>
    </source>
</evidence>
<dbReference type="InterPro" id="IPR037034">
    <property type="entry name" value="RNA_pol_Rpb2_2_sf"/>
</dbReference>
<dbReference type="InterPro" id="IPR018303">
    <property type="entry name" value="ATPase_P-typ_P_site"/>
</dbReference>
<sequence length="2721" mass="309658">MGKKKREDNTTTTSSSTREQDETFKYLTKTFNRKDGPIPAMCDITRPHVDSFNWMLKEGLMKAAGAILPLEFETNTKLRVKLKFISLEIARPKAKVIAGANRHSHYVYPAEARMGKSTYSGTLHARINAEVFDQNAKLIGRESYDRNLGSIPVMVRSDACNLVNMNTAELCSKYEEPNENGGYFIVKGYERILRLLTMTRRNYPIAMSRGRWRQRGPGFTDCGLQIRCLSDDQRGIENTLHYLDTGAITLAFMFRKEMYFIPVIMILKMLADDNTSDREIHANLMRGTYKNNSAFDSNIKYMLRQLQKTFWCEKPLITRQSIIDYVGSHFRTRLQRPPWHTNADVARYLLDNYILIHLKNDKAKFNMLIFMIRKLFSYVRDECKAEDQDAPSMHEILLPGHVYLALLSERLETWLLSLRETFLKLNKSNKTSNDASITTKLRVAMDTIDKEQIAKAFEHFLATGNLNSKTNLGLRQTSGFSIIAERLNILRFISHFRSVHRGDAFTETKTTSVRKLLPEAWGFLCAVHTPDGSLCGLLNHLCMTCQVTQETATNASLDALVDTLLSYGMRRIPPLDIDCYDVILDGQIVGFIDDTRASLVAAQLRFDKATGNRRRSGISEHLEIVLIPKETHGLYTLYPGLFLFSTPARLIRPVMNLITKTTEYIGTFEQVYLGICITHDEFVPGHTTHQELTQYNFLSITASLTPFSEYNQSPRNMYQCQMGKQTMGTPTLAYRKRNDNKLYYITTPQAPLIRTRVYNQFALDDYAMGTNAIVAVLSYTGYDMEDAMVINKSSVERGFAHGAIYASELIDLQELVTDKIDQGKHPLVFSLDTKNPNWRHLDLDGLPVIGSTVQPDEVLCCYLNTLTQEYKTIKYHKKEPAHIMSVTLVGDEDAKLPKSKAWIMYRIMRTPIIGDKFSSRHGQKGVCSRLYPTEDLPFTESGLVPDIIFNPHGFPSRMTIGMLLEFMAGKSAVLHGLSHDGTPFQFNDDYPAVDYYGKLLKAAGFSYYGTESMYSGTTGLQFEVDIFIGVVYYQRLRHLVSDKFQVRTTGPVDALTNQPVKGRRREGGIRVGEMERDALLGHGVAGILLDRLLHCSDETRAYICTRCGSLLSLVKTKIGYVCRYCCGSSSNTVQRVTIPYVLQYLTAELASVGIKTHFDTQSVNKFPIMSDRDEEQKESRKKHKERKRSSKKHEEHEEVLEKDNDQKQSSKKRVERKPSPEKDEERTQSPNKNEEQKQSSKKHKERKQSSKIDEEQEEFSEKDNDQKQSSKNRAERTQSPRNDEEQKQSPEKDEERTQSPNKDEDEQQSSKKHKERKRSSKKDEEKDEFPEKNEEQKQSSKKRADRIQSPRNDEEQKQSPEKDEERTQSPNKDEEQKQSSKKHKERKRSSKIDEEQEEFPEKNEEQKQSSKKHKERKRSLKIDEEQEEFPEKDNEQKQSSKRRAERIQSPRNDEEQKQSSEQGKERTQSPNKNEDEQQSSKKHKERKRSSKKDEEQEEIPEKDNEQKQSSKKLTVRIQSPKNNDEQKQSSKKDEEKKESSNKDGEREQSPRNDEEQKQSAEKRTERKQSSEKDIEQKESPRKDEEQDQSLKKRAERVQSPKSDEQQKQSSKRNAERKQSPGEDEEQKQSSKKHEEKKESSNKDGEQKQSSKQNAERKQSSGKDEEQKQSPEKHEEQMQSSKKGAERKPSPGKDEEQKQSSKKHERQQEFSKKDDEQKQSSKKQHEEKKESSNKDGEQKQSSKKGTDRKQSPRKDENNKETRINMPPPSPPDGDWKTLDVDDLYDKDKCDLNRYDLDTVYKLLESSPKGLTDEQVKERTEKFGENKIEQKERHPVLQFLLFMWNPLSWVMEAAAIVAIALSNGGGEPPDWPDFVGILLLLFINATIGYIEKYRAGNAVKALMASLAPECRVKRNNASWTTIEASQLVPGDIVAIKLGNIIPADARIISSPGGVISIDQAALTGESLPVTKEIGDIVLSSTTCKQGECEAIIIATGLNTQFGHAAQMVGGAGDEMGHLQKILAKIGNFCMIGIAIFIIAEIFAMYVGYKYSYRRGINNILVLLIGGLPIAMPTVLSVTLAIGAKQLSDRKAIVTRFTAIEELAAVTILCSDKTGTLTLNKLIIDKETIIKYTDIEQDDIIRYAAYASNRENPDAIDTCVLESYGKADSIDDSITVKSFIPFDPTTKRTEITYQDKSDSKTHRVSKGMPDAILRLCKTTEHADKVKKDVNEFARRGLRGLAVALSNGDENFQLIGLLPILDPPRDDTAETIKRALELGVRVKMITGDQLEIAKETGRRLGMGDTMYVYEDLINDKGDSSKDEDEIDKIILDADGFASVFPEHKFEIVKRLQDMGHMVAMTGDGVNDAPALSRANVGVAVSDASDAARSAAAIVLTEPGLSVIIDAILGSRQIFARMTSYAIYTCSVTIRVIVGFALLIFIYHYDFPPFMILIMAILNDGTIMTISKDRVEPSPTPNEWRLKQVFISAIVYGLYLSASTVVFFAIVVDTSFFQDHFGVDTIEQTPDGGYSHQHLHAMIYLQVSSISQGLIFITRSRGFCFTERPTILLIAAFVLTQLITTFIAVYAEWGFTDIRGCGWSWAAIIWVYNIIWYIPLDYIKFGLQAVFHRSLHAVKPFEHIRLRLLASKQAKGTVIPSDLIEKIIIDRREHLRQSQRPEPLATKPATYMTTKLDEFTQTGSSFYSPYTDTLSFLRKQNPLIKSVSLN</sequence>
<feature type="compositionally biased region" description="Basic and acidic residues" evidence="21">
    <location>
        <begin position="1522"/>
        <end position="1698"/>
    </location>
</feature>
<dbReference type="Gene3D" id="2.40.50.150">
    <property type="match status" value="1"/>
</dbReference>
<dbReference type="EC" id="2.7.7.6" evidence="20"/>
<evidence type="ECO:0000313" key="25">
    <source>
        <dbReference type="EMBL" id="CAF3852458.1"/>
    </source>
</evidence>
<evidence type="ECO:0000256" key="13">
    <source>
        <dbReference type="ARBA" id="ARBA00022842"/>
    </source>
</evidence>
<feature type="compositionally biased region" description="Basic residues" evidence="21">
    <location>
        <begin position="1409"/>
        <end position="1419"/>
    </location>
</feature>
<keyword evidence="10" id="KW-0479">Metal-binding</keyword>
<evidence type="ECO:0000256" key="17">
    <source>
        <dbReference type="ARBA" id="ARBA00023163"/>
    </source>
</evidence>
<dbReference type="InterPro" id="IPR007641">
    <property type="entry name" value="RNA_pol_Rpb2_7"/>
</dbReference>
<dbReference type="CDD" id="cd02076">
    <property type="entry name" value="P-type_ATPase_H"/>
    <property type="match status" value="1"/>
</dbReference>
<comment type="caution">
    <text evidence="25">The sequence shown here is derived from an EMBL/GenBank/DDBJ whole genome shotgun (WGS) entry which is preliminary data.</text>
</comment>
<comment type="catalytic activity">
    <reaction evidence="19">
        <text>RNA(n) + a ribonucleoside 5'-triphosphate = RNA(n+1) + diphosphate</text>
        <dbReference type="Rhea" id="RHEA:21248"/>
        <dbReference type="Rhea" id="RHEA-COMP:14527"/>
        <dbReference type="Rhea" id="RHEA-COMP:17342"/>
        <dbReference type="ChEBI" id="CHEBI:33019"/>
        <dbReference type="ChEBI" id="CHEBI:61557"/>
        <dbReference type="ChEBI" id="CHEBI:140395"/>
        <dbReference type="EC" id="2.7.7.6"/>
    </reaction>
    <physiologicalReaction direction="left-to-right" evidence="19">
        <dbReference type="Rhea" id="RHEA:21249"/>
    </physiologicalReaction>
</comment>
<dbReference type="Gene3D" id="3.40.50.1000">
    <property type="entry name" value="HAD superfamily/HAD-like"/>
    <property type="match status" value="1"/>
</dbReference>
<feature type="transmembrane region" description="Helical" evidence="22">
    <location>
        <begin position="2057"/>
        <end position="2079"/>
    </location>
</feature>
<evidence type="ECO:0000313" key="24">
    <source>
        <dbReference type="EMBL" id="CAF0899161.1"/>
    </source>
</evidence>
<dbReference type="InterPro" id="IPR007121">
    <property type="entry name" value="RNA_pol_bsu_CS"/>
</dbReference>
<dbReference type="SUPFAM" id="SSF64484">
    <property type="entry name" value="beta and beta-prime subunits of DNA dependent RNA-polymerase"/>
    <property type="match status" value="1"/>
</dbReference>
<dbReference type="Pfam" id="PF00562">
    <property type="entry name" value="RNA_pol_Rpb2_6"/>
    <property type="match status" value="1"/>
</dbReference>
<dbReference type="InterPro" id="IPR015712">
    <property type="entry name" value="DNA-dir_RNA_pol_su2"/>
</dbReference>
<dbReference type="Pfam" id="PF04565">
    <property type="entry name" value="RNA_pol_Rpb2_3"/>
    <property type="match status" value="1"/>
</dbReference>
<evidence type="ECO:0000256" key="1">
    <source>
        <dbReference type="ARBA" id="ARBA00004123"/>
    </source>
</evidence>
<evidence type="ECO:0000256" key="18">
    <source>
        <dbReference type="ARBA" id="ARBA00023242"/>
    </source>
</evidence>
<keyword evidence="7 20" id="KW-0808">Transferase</keyword>
<dbReference type="FunFam" id="3.40.1110.10:FF:000005">
    <property type="entry name" value="Plasma membrane ATPase"/>
    <property type="match status" value="1"/>
</dbReference>
<dbReference type="InterPro" id="IPR006534">
    <property type="entry name" value="P-type_ATPase_IIIA"/>
</dbReference>
<dbReference type="InterPro" id="IPR007645">
    <property type="entry name" value="RNA_pol_Rpb2_3"/>
</dbReference>
<accession>A0A819EM25</accession>
<dbReference type="NCBIfam" id="TIGR01647">
    <property type="entry name" value="ATPase-IIIA_H"/>
    <property type="match status" value="1"/>
</dbReference>
<feature type="compositionally biased region" description="Basic residues" evidence="21">
    <location>
        <begin position="1379"/>
        <end position="1389"/>
    </location>
</feature>
<dbReference type="EMBL" id="CAJNON010000063">
    <property type="protein sequence ID" value="CAF0899161.1"/>
    <property type="molecule type" value="Genomic_DNA"/>
</dbReference>
<evidence type="ECO:0000256" key="20">
    <source>
        <dbReference type="RuleBase" id="RU363031"/>
    </source>
</evidence>
<dbReference type="InterPro" id="IPR023214">
    <property type="entry name" value="HAD_sf"/>
</dbReference>
<dbReference type="FunFam" id="2.70.150.10:FF:000042">
    <property type="entry name" value="Plasma membrane ATPase"/>
    <property type="match status" value="1"/>
</dbReference>
<dbReference type="SUPFAM" id="SSF81665">
    <property type="entry name" value="Calcium ATPase, transmembrane domain M"/>
    <property type="match status" value="1"/>
</dbReference>
<dbReference type="Gene3D" id="1.20.1110.10">
    <property type="entry name" value="Calcium-transporting ATPase, transmembrane domain"/>
    <property type="match status" value="1"/>
</dbReference>
<feature type="compositionally biased region" description="Basic residues" evidence="21">
    <location>
        <begin position="1179"/>
        <end position="1191"/>
    </location>
</feature>
<dbReference type="InterPro" id="IPR023299">
    <property type="entry name" value="ATPase_P-typ_cyto_dom_N"/>
</dbReference>
<feature type="transmembrane region" description="Helical" evidence="22">
    <location>
        <begin position="2481"/>
        <end position="2503"/>
    </location>
</feature>
<comment type="similarity">
    <text evidence="4">Belongs to the cation transport ATPase (P-type) (TC 3.A.3) family. Type IIIA subfamily.</text>
</comment>
<dbReference type="PRINTS" id="PR00119">
    <property type="entry name" value="CATATPASE"/>
</dbReference>
<feature type="compositionally biased region" description="Basic and acidic residues" evidence="21">
    <location>
        <begin position="1429"/>
        <end position="1438"/>
    </location>
</feature>
<name>A0A819EM25_9BILA</name>
<dbReference type="Pfam" id="PF04560">
    <property type="entry name" value="RNA_pol_Rpb2_7"/>
    <property type="match status" value="1"/>
</dbReference>
<evidence type="ECO:0000256" key="19">
    <source>
        <dbReference type="ARBA" id="ARBA00047768"/>
    </source>
</evidence>
<dbReference type="InterPro" id="IPR036412">
    <property type="entry name" value="HAD-like_sf"/>
</dbReference>
<evidence type="ECO:0000256" key="21">
    <source>
        <dbReference type="SAM" id="MobiDB-lite"/>
    </source>
</evidence>
<evidence type="ECO:0000256" key="8">
    <source>
        <dbReference type="ARBA" id="ARBA00022692"/>
    </source>
</evidence>
<dbReference type="Gene3D" id="3.90.1110.10">
    <property type="entry name" value="RNA polymerase Rpb2, domain 2"/>
    <property type="match status" value="1"/>
</dbReference>
<dbReference type="InterPro" id="IPR009674">
    <property type="entry name" value="Rpa2_dom_4"/>
</dbReference>
<dbReference type="Proteomes" id="UP000663891">
    <property type="component" value="Unassembled WGS sequence"/>
</dbReference>
<reference evidence="25" key="1">
    <citation type="submission" date="2021-02" db="EMBL/GenBank/DDBJ databases">
        <authorList>
            <person name="Nowell W R."/>
        </authorList>
    </citation>
    <scope>NUCLEOTIDE SEQUENCE</scope>
</reference>
<dbReference type="InterPro" id="IPR023298">
    <property type="entry name" value="ATPase_P-typ_TM_dom_sf"/>
</dbReference>
<dbReference type="SUPFAM" id="SSF56784">
    <property type="entry name" value="HAD-like"/>
    <property type="match status" value="1"/>
</dbReference>
<feature type="compositionally biased region" description="Basic and acidic residues" evidence="21">
    <location>
        <begin position="1321"/>
        <end position="1338"/>
    </location>
</feature>
<dbReference type="FunFam" id="3.40.50.1000:FF:000211">
    <property type="entry name" value="Plasma membrane ATPase"/>
    <property type="match status" value="1"/>
</dbReference>
<comment type="function">
    <text evidence="20">DNA-dependent RNA polymerase catalyzes the transcription of DNA into RNA using the four ribonucleoside triphosphates as substrates.</text>
</comment>
<dbReference type="FunFam" id="2.40.270.10:FF:000011">
    <property type="entry name" value="DNA-directed RNA polymerase subunit beta"/>
    <property type="match status" value="1"/>
</dbReference>
<keyword evidence="12" id="KW-0067">ATP-binding</keyword>
<dbReference type="InterPro" id="IPR059000">
    <property type="entry name" value="ATPase_P-type_domA"/>
</dbReference>
<feature type="compositionally biased region" description="Basic and acidic residues" evidence="21">
    <location>
        <begin position="1345"/>
        <end position="1378"/>
    </location>
</feature>
<dbReference type="Pfam" id="PF00702">
    <property type="entry name" value="Hydrolase"/>
    <property type="match status" value="1"/>
</dbReference>
<evidence type="ECO:0000256" key="4">
    <source>
        <dbReference type="ARBA" id="ARBA00008804"/>
    </source>
</evidence>
<evidence type="ECO:0000256" key="10">
    <source>
        <dbReference type="ARBA" id="ARBA00022723"/>
    </source>
</evidence>
<dbReference type="Proteomes" id="UP000663881">
    <property type="component" value="Unassembled WGS sequence"/>
</dbReference>
<feature type="transmembrane region" description="Helical" evidence="22">
    <location>
        <begin position="2561"/>
        <end position="2582"/>
    </location>
</feature>
<protein>
    <recommendedName>
        <fullName evidence="20">DNA-directed RNA polymerase subunit beta</fullName>
        <ecNumber evidence="20">2.7.7.6</ecNumber>
    </recommendedName>
</protein>
<comment type="subcellular location">
    <subcellularLocation>
        <location evidence="2">Membrane</location>
        <topology evidence="2">Multi-pass membrane protein</topology>
    </subcellularLocation>
    <subcellularLocation>
        <location evidence="1">Nucleus</location>
    </subcellularLocation>
</comment>
<feature type="compositionally biased region" description="Basic and acidic residues" evidence="21">
    <location>
        <begin position="1247"/>
        <end position="1297"/>
    </location>
</feature>
<dbReference type="GO" id="GO:0120029">
    <property type="term" value="P:proton export across plasma membrane"/>
    <property type="evidence" value="ECO:0007669"/>
    <property type="project" value="InterPro"/>
</dbReference>
<dbReference type="Pfam" id="PF04563">
    <property type="entry name" value="RNA_pol_Rpb2_1"/>
    <property type="match status" value="1"/>
</dbReference>
<evidence type="ECO:0000256" key="12">
    <source>
        <dbReference type="ARBA" id="ARBA00022840"/>
    </source>
</evidence>
<evidence type="ECO:0000256" key="11">
    <source>
        <dbReference type="ARBA" id="ARBA00022741"/>
    </source>
</evidence>
<dbReference type="Pfam" id="PF00122">
    <property type="entry name" value="E1-E2_ATPase"/>
    <property type="match status" value="1"/>
</dbReference>
<evidence type="ECO:0000256" key="7">
    <source>
        <dbReference type="ARBA" id="ARBA00022679"/>
    </source>
</evidence>
<dbReference type="GO" id="GO:0003899">
    <property type="term" value="F:DNA-directed RNA polymerase activity"/>
    <property type="evidence" value="ECO:0007669"/>
    <property type="project" value="UniProtKB-EC"/>
</dbReference>
<dbReference type="Pfam" id="PF00690">
    <property type="entry name" value="Cation_ATPase_N"/>
    <property type="match status" value="1"/>
</dbReference>
<dbReference type="GO" id="GO:0003677">
    <property type="term" value="F:DNA binding"/>
    <property type="evidence" value="ECO:0007669"/>
    <property type="project" value="InterPro"/>
</dbReference>
<comment type="similarity">
    <text evidence="3 20">Belongs to the RNA polymerase beta chain family.</text>
</comment>
<feature type="region of interest" description="Disordered" evidence="21">
    <location>
        <begin position="1167"/>
        <end position="1776"/>
    </location>
</feature>
<dbReference type="CDD" id="cd00653">
    <property type="entry name" value="RNA_pol_B_RPB2"/>
    <property type="match status" value="1"/>
</dbReference>
<keyword evidence="6" id="KW-0597">Phosphoprotein</keyword>
<proteinExistence type="inferred from homology"/>
<dbReference type="PANTHER" id="PTHR42861">
    <property type="entry name" value="CALCIUM-TRANSPORTING ATPASE"/>
    <property type="match status" value="1"/>
</dbReference>
<gene>
    <name evidence="25" type="ORF">OKA104_LOCUS21575</name>
    <name evidence="24" type="ORF">VCS650_LOCUS9206</name>
</gene>
<dbReference type="InterPro" id="IPR008250">
    <property type="entry name" value="ATPase_P-typ_transduc_dom_A_sf"/>
</dbReference>
<feature type="compositionally biased region" description="Basic residues" evidence="21">
    <location>
        <begin position="1310"/>
        <end position="1320"/>
    </location>
</feature>
<keyword evidence="11" id="KW-0547">Nucleotide-binding</keyword>
<dbReference type="SUPFAM" id="SSF81653">
    <property type="entry name" value="Calcium ATPase, transduction domain A"/>
    <property type="match status" value="1"/>
</dbReference>
<dbReference type="SMART" id="SM00831">
    <property type="entry name" value="Cation_ATPase_N"/>
    <property type="match status" value="1"/>
</dbReference>
<evidence type="ECO:0000256" key="22">
    <source>
        <dbReference type="SAM" id="Phobius"/>
    </source>
</evidence>
<dbReference type="PROSITE" id="PS00154">
    <property type="entry name" value="ATPASE_E1_E2"/>
    <property type="match status" value="1"/>
</dbReference>
<feature type="compositionally biased region" description="Basic and acidic residues" evidence="21">
    <location>
        <begin position="1445"/>
        <end position="1479"/>
    </location>
</feature>
<dbReference type="InterPro" id="IPR037033">
    <property type="entry name" value="DNA-dir_RNAP_su2_hyb_sf"/>
</dbReference>
<dbReference type="Gene3D" id="2.40.270.10">
    <property type="entry name" value="DNA-directed RNA polymerase, subunit 2, domain 6"/>
    <property type="match status" value="1"/>
</dbReference>
<dbReference type="Gene3D" id="3.40.1110.10">
    <property type="entry name" value="Calcium-transporting ATPase, cytoplasmic domain N"/>
    <property type="match status" value="1"/>
</dbReference>
<evidence type="ECO:0000256" key="16">
    <source>
        <dbReference type="ARBA" id="ARBA00023136"/>
    </source>
</evidence>
<dbReference type="GO" id="GO:0008553">
    <property type="term" value="F:P-type proton-exporting transporter activity"/>
    <property type="evidence" value="ECO:0007669"/>
    <property type="project" value="InterPro"/>
</dbReference>
<dbReference type="EMBL" id="CAJOAY010001510">
    <property type="protein sequence ID" value="CAF3852458.1"/>
    <property type="molecule type" value="Genomic_DNA"/>
</dbReference>
<dbReference type="InterPro" id="IPR014724">
    <property type="entry name" value="RNA_pol_RPB2_OB-fold"/>
</dbReference>
<dbReference type="GO" id="GO:0005634">
    <property type="term" value="C:nucleus"/>
    <property type="evidence" value="ECO:0007669"/>
    <property type="project" value="UniProtKB-SubCell"/>
</dbReference>
<evidence type="ECO:0000313" key="26">
    <source>
        <dbReference type="Proteomes" id="UP000663881"/>
    </source>
</evidence>
<dbReference type="GO" id="GO:0032549">
    <property type="term" value="F:ribonucleoside binding"/>
    <property type="evidence" value="ECO:0007669"/>
    <property type="project" value="InterPro"/>
</dbReference>
<keyword evidence="15 22" id="KW-1133">Transmembrane helix</keyword>
<evidence type="ECO:0000256" key="15">
    <source>
        <dbReference type="ARBA" id="ARBA00022989"/>
    </source>
</evidence>
<feature type="compositionally biased region" description="Basic and acidic residues" evidence="21">
    <location>
        <begin position="1491"/>
        <end position="1508"/>
    </location>
</feature>
<keyword evidence="5 20" id="KW-0240">DNA-directed RNA polymerase</keyword>
<dbReference type="Gene3D" id="3.90.1070.20">
    <property type="match status" value="1"/>
</dbReference>
<feature type="transmembrane region" description="Helical" evidence="22">
    <location>
        <begin position="2594"/>
        <end position="2614"/>
    </location>
</feature>
<feature type="transmembrane region" description="Helical" evidence="22">
    <location>
        <begin position="2530"/>
        <end position="2549"/>
    </location>
</feature>
<dbReference type="GO" id="GO:0005524">
    <property type="term" value="F:ATP binding"/>
    <property type="evidence" value="ECO:0007669"/>
    <property type="project" value="UniProtKB-KW"/>
</dbReference>
<dbReference type="OrthoDB" id="10248617at2759"/>
<dbReference type="PROSITE" id="PS01166">
    <property type="entry name" value="RNA_POL_BETA"/>
    <property type="match status" value="1"/>
</dbReference>